<organism evidence="1 2">
    <name type="scientific">Ditylenchus dipsaci</name>
    <dbReference type="NCBI Taxonomy" id="166011"/>
    <lineage>
        <taxon>Eukaryota</taxon>
        <taxon>Metazoa</taxon>
        <taxon>Ecdysozoa</taxon>
        <taxon>Nematoda</taxon>
        <taxon>Chromadorea</taxon>
        <taxon>Rhabditida</taxon>
        <taxon>Tylenchina</taxon>
        <taxon>Tylenchomorpha</taxon>
        <taxon>Sphaerularioidea</taxon>
        <taxon>Anguinidae</taxon>
        <taxon>Anguininae</taxon>
        <taxon>Ditylenchus</taxon>
    </lineage>
</organism>
<keyword evidence="1" id="KW-1185">Reference proteome</keyword>
<dbReference type="Gene3D" id="2.60.120.10">
    <property type="entry name" value="Jelly Rolls"/>
    <property type="match status" value="1"/>
</dbReference>
<dbReference type="InterPro" id="IPR004313">
    <property type="entry name" value="ARD"/>
</dbReference>
<dbReference type="InterPro" id="IPR014710">
    <property type="entry name" value="RmlC-like_jellyroll"/>
</dbReference>
<sequence>MVQIWTMELFGDVRPYGDPRLPHHVFPPKTLNPDELTKKTGTLYYKLDLDDQVALGRRIAILKIERKFKREDTYTLDAQSTIDFQEKLTEMFEDTESKEDIARMILEGAAYYDVEATDGSWVRIMCEYGDLIVIPAGRMHRMSTTNKNFVKYSKIEDGQKAYTTLMAKLTGQERPLEDGDMSPSVPRSILIGNLVGRGWNGLSFGKPSRSQLTPELTSQCEVIFVAALFLLTRSGIPSRRLLNIIRLVVSPFHGTRQTVAIGGIKSLDKIEATGKANESAQKAATAKKNQSHPSISCCKYSPLFPFK</sequence>
<accession>A0A915DKH9</accession>
<dbReference type="PANTHER" id="PTHR23418">
    <property type="entry name" value="ACIREDUCTONE DIOXYGENASE"/>
    <property type="match status" value="1"/>
</dbReference>
<dbReference type="Proteomes" id="UP000887574">
    <property type="component" value="Unplaced"/>
</dbReference>
<dbReference type="InterPro" id="IPR011051">
    <property type="entry name" value="RmlC_Cupin_sf"/>
</dbReference>
<proteinExistence type="predicted"/>
<dbReference type="Pfam" id="PF03079">
    <property type="entry name" value="ARD"/>
    <property type="match status" value="1"/>
</dbReference>
<reference evidence="2" key="1">
    <citation type="submission" date="2022-11" db="UniProtKB">
        <authorList>
            <consortium name="WormBaseParasite"/>
        </authorList>
    </citation>
    <scope>IDENTIFICATION</scope>
</reference>
<dbReference type="SUPFAM" id="SSF51182">
    <property type="entry name" value="RmlC-like cupins"/>
    <property type="match status" value="1"/>
</dbReference>
<name>A0A915DKH9_9BILA</name>
<protein>
    <submittedName>
        <fullName evidence="2">ARD</fullName>
    </submittedName>
</protein>
<dbReference type="GO" id="GO:0006555">
    <property type="term" value="P:methionine metabolic process"/>
    <property type="evidence" value="ECO:0007669"/>
    <property type="project" value="TreeGrafter"/>
</dbReference>
<evidence type="ECO:0000313" key="2">
    <source>
        <dbReference type="WBParaSite" id="jg20956"/>
    </source>
</evidence>
<dbReference type="PANTHER" id="PTHR23418:SF1">
    <property type="entry name" value="INACTIVE ACIREDUCTONE DIOXYGENASE 2-RELATED"/>
    <property type="match status" value="1"/>
</dbReference>
<dbReference type="WBParaSite" id="jg20956">
    <property type="protein sequence ID" value="jg20956"/>
    <property type="gene ID" value="jg20956"/>
</dbReference>
<dbReference type="AlphaFoldDB" id="A0A915DKH9"/>
<dbReference type="GO" id="GO:0010309">
    <property type="term" value="F:acireductone dioxygenase [iron(II)-requiring] activity"/>
    <property type="evidence" value="ECO:0007669"/>
    <property type="project" value="InterPro"/>
</dbReference>
<evidence type="ECO:0000313" key="1">
    <source>
        <dbReference type="Proteomes" id="UP000887574"/>
    </source>
</evidence>